<feature type="domain" description="DUF8039" evidence="1">
    <location>
        <begin position="44"/>
        <end position="126"/>
    </location>
</feature>
<dbReference type="PANTHER" id="PTHR33018">
    <property type="entry name" value="OS10G0338966 PROTEIN-RELATED"/>
    <property type="match status" value="1"/>
</dbReference>
<protein>
    <recommendedName>
        <fullName evidence="1">DUF8039 domain-containing protein</fullName>
    </recommendedName>
</protein>
<accession>A0A0L9TWI6</accession>
<gene>
    <name evidence="2" type="ORF">LR48_Vigan02g067900</name>
</gene>
<organism evidence="2 3">
    <name type="scientific">Phaseolus angularis</name>
    <name type="common">Azuki bean</name>
    <name type="synonym">Vigna angularis</name>
    <dbReference type="NCBI Taxonomy" id="3914"/>
    <lineage>
        <taxon>Eukaryota</taxon>
        <taxon>Viridiplantae</taxon>
        <taxon>Streptophyta</taxon>
        <taxon>Embryophyta</taxon>
        <taxon>Tracheophyta</taxon>
        <taxon>Spermatophyta</taxon>
        <taxon>Magnoliopsida</taxon>
        <taxon>eudicotyledons</taxon>
        <taxon>Gunneridae</taxon>
        <taxon>Pentapetalae</taxon>
        <taxon>rosids</taxon>
        <taxon>fabids</taxon>
        <taxon>Fabales</taxon>
        <taxon>Fabaceae</taxon>
        <taxon>Papilionoideae</taxon>
        <taxon>50 kb inversion clade</taxon>
        <taxon>NPAAA clade</taxon>
        <taxon>indigoferoid/millettioid clade</taxon>
        <taxon>Phaseoleae</taxon>
        <taxon>Vigna</taxon>
    </lineage>
</organism>
<dbReference type="Gramene" id="KOM34529">
    <property type="protein sequence ID" value="KOM34529"/>
    <property type="gene ID" value="LR48_Vigan02g067900"/>
</dbReference>
<reference evidence="3" key="1">
    <citation type="journal article" date="2015" name="Proc. Natl. Acad. Sci. U.S.A.">
        <title>Genome sequencing of adzuki bean (Vigna angularis) provides insight into high starch and low fat accumulation and domestication.</title>
        <authorList>
            <person name="Yang K."/>
            <person name="Tian Z."/>
            <person name="Chen C."/>
            <person name="Luo L."/>
            <person name="Zhao B."/>
            <person name="Wang Z."/>
            <person name="Yu L."/>
            <person name="Li Y."/>
            <person name="Sun Y."/>
            <person name="Li W."/>
            <person name="Chen Y."/>
            <person name="Li Y."/>
            <person name="Zhang Y."/>
            <person name="Ai D."/>
            <person name="Zhao J."/>
            <person name="Shang C."/>
            <person name="Ma Y."/>
            <person name="Wu B."/>
            <person name="Wang M."/>
            <person name="Gao L."/>
            <person name="Sun D."/>
            <person name="Zhang P."/>
            <person name="Guo F."/>
            <person name="Wang W."/>
            <person name="Li Y."/>
            <person name="Wang J."/>
            <person name="Varshney R.K."/>
            <person name="Wang J."/>
            <person name="Ling H.Q."/>
            <person name="Wan P."/>
        </authorList>
    </citation>
    <scope>NUCLEOTIDE SEQUENCE</scope>
    <source>
        <strain evidence="3">cv. Jingnong 6</strain>
    </source>
</reference>
<dbReference type="Proteomes" id="UP000053144">
    <property type="component" value="Chromosome 2"/>
</dbReference>
<proteinExistence type="predicted"/>
<evidence type="ECO:0000313" key="3">
    <source>
        <dbReference type="Proteomes" id="UP000053144"/>
    </source>
</evidence>
<name>A0A0L9TWI6_PHAAN</name>
<dbReference type="InterPro" id="IPR058352">
    <property type="entry name" value="DUF8039"/>
</dbReference>
<dbReference type="EMBL" id="CM003372">
    <property type="protein sequence ID" value="KOM34529.1"/>
    <property type="molecule type" value="Genomic_DNA"/>
</dbReference>
<sequence length="141" mass="15683">MKQDIRKEITQEITKKVRAELYDEVVEMVTSDKESCSVANALGDDMDDTRPCQIYVFSPTGTMLVARGIVYEEVIVVHGVELGEYEVKVSVDKVVVADAIVLVPTKDFFTVAQAFKCFAAWPRQLIGAVSDPSINTPTIYF</sequence>
<evidence type="ECO:0000259" key="1">
    <source>
        <dbReference type="Pfam" id="PF26133"/>
    </source>
</evidence>
<dbReference type="AlphaFoldDB" id="A0A0L9TWI6"/>
<evidence type="ECO:0000313" key="2">
    <source>
        <dbReference type="EMBL" id="KOM34529.1"/>
    </source>
</evidence>
<dbReference type="PANTHER" id="PTHR33018:SF34">
    <property type="entry name" value="OS02G0472350 PROTEIN"/>
    <property type="match status" value="1"/>
</dbReference>
<dbReference type="Pfam" id="PF26133">
    <property type="entry name" value="DUF8039"/>
    <property type="match status" value="1"/>
</dbReference>